<name>A0A6N8FB88_9GAMM</name>
<protein>
    <submittedName>
        <fullName evidence="5">Helix-turn-helix transcriptional regulator</fullName>
    </submittedName>
</protein>
<dbReference type="InterPro" id="IPR016032">
    <property type="entry name" value="Sig_transdc_resp-reg_C-effctor"/>
</dbReference>
<proteinExistence type="predicted"/>
<keyword evidence="3" id="KW-0804">Transcription</keyword>
<dbReference type="PRINTS" id="PR00038">
    <property type="entry name" value="HTHLUXR"/>
</dbReference>
<dbReference type="Gene3D" id="1.10.10.10">
    <property type="entry name" value="Winged helix-like DNA-binding domain superfamily/Winged helix DNA-binding domain"/>
    <property type="match status" value="1"/>
</dbReference>
<evidence type="ECO:0000256" key="3">
    <source>
        <dbReference type="ARBA" id="ARBA00023163"/>
    </source>
</evidence>
<comment type="caution">
    <text evidence="5">The sequence shown here is derived from an EMBL/GenBank/DDBJ whole genome shotgun (WGS) entry which is preliminary data.</text>
</comment>
<dbReference type="AlphaFoldDB" id="A0A6N8FB88"/>
<dbReference type="PANTHER" id="PTHR44688">
    <property type="entry name" value="DNA-BINDING TRANSCRIPTIONAL ACTIVATOR DEVR_DOSR"/>
    <property type="match status" value="1"/>
</dbReference>
<evidence type="ECO:0000256" key="1">
    <source>
        <dbReference type="ARBA" id="ARBA00023015"/>
    </source>
</evidence>
<keyword evidence="1" id="KW-0805">Transcription regulation</keyword>
<accession>A0A6N8FB88</accession>
<dbReference type="Proteomes" id="UP000439994">
    <property type="component" value="Unassembled WGS sequence"/>
</dbReference>
<dbReference type="GO" id="GO:0006355">
    <property type="term" value="P:regulation of DNA-templated transcription"/>
    <property type="evidence" value="ECO:0007669"/>
    <property type="project" value="InterPro"/>
</dbReference>
<evidence type="ECO:0000313" key="5">
    <source>
        <dbReference type="EMBL" id="MUH72779.1"/>
    </source>
</evidence>
<evidence type="ECO:0000256" key="2">
    <source>
        <dbReference type="ARBA" id="ARBA00023125"/>
    </source>
</evidence>
<evidence type="ECO:0000313" key="6">
    <source>
        <dbReference type="Proteomes" id="UP000439994"/>
    </source>
</evidence>
<sequence length="85" mass="10068">MMLLINPDHLSKREKEVYSHIIQGRSQKEIADKLYICIRTVKFHCGNIYQKLKVKNKIDLIKQINLMEQSDIKQIRIAESGPKFR</sequence>
<dbReference type="Pfam" id="PF00196">
    <property type="entry name" value="GerE"/>
    <property type="match status" value="1"/>
</dbReference>
<dbReference type="PROSITE" id="PS50043">
    <property type="entry name" value="HTH_LUXR_2"/>
    <property type="match status" value="1"/>
</dbReference>
<keyword evidence="2" id="KW-0238">DNA-binding</keyword>
<dbReference type="EMBL" id="WOCD01000003">
    <property type="protein sequence ID" value="MUH72779.1"/>
    <property type="molecule type" value="Genomic_DNA"/>
</dbReference>
<dbReference type="SMART" id="SM00421">
    <property type="entry name" value="HTH_LUXR"/>
    <property type="match status" value="1"/>
</dbReference>
<dbReference type="SUPFAM" id="SSF46894">
    <property type="entry name" value="C-terminal effector domain of the bipartite response regulators"/>
    <property type="match status" value="1"/>
</dbReference>
<reference evidence="5 6" key="1">
    <citation type="submission" date="2019-11" db="EMBL/GenBank/DDBJ databases">
        <title>P. haliotis isolates from Z. marina roots.</title>
        <authorList>
            <person name="Cohen M."/>
            <person name="Jospin G."/>
            <person name="Eisen J.A."/>
            <person name="Coil D.A."/>
        </authorList>
    </citation>
    <scope>NUCLEOTIDE SEQUENCE [LARGE SCALE GENOMIC DNA]</scope>
    <source>
        <strain evidence="5 6">UCD-MCMsp1aY</strain>
    </source>
</reference>
<dbReference type="OrthoDB" id="9774661at2"/>
<dbReference type="InterPro" id="IPR000792">
    <property type="entry name" value="Tscrpt_reg_LuxR_C"/>
</dbReference>
<keyword evidence="6" id="KW-1185">Reference proteome</keyword>
<organism evidence="5 6">
    <name type="scientific">Psychrosphaera haliotis</name>
    <dbReference type="NCBI Taxonomy" id="555083"/>
    <lineage>
        <taxon>Bacteria</taxon>
        <taxon>Pseudomonadati</taxon>
        <taxon>Pseudomonadota</taxon>
        <taxon>Gammaproteobacteria</taxon>
        <taxon>Alteromonadales</taxon>
        <taxon>Pseudoalteromonadaceae</taxon>
        <taxon>Psychrosphaera</taxon>
    </lineage>
</organism>
<dbReference type="PANTHER" id="PTHR44688:SF16">
    <property type="entry name" value="DNA-BINDING TRANSCRIPTIONAL ACTIVATOR DEVR_DOSR"/>
    <property type="match status" value="1"/>
</dbReference>
<gene>
    <name evidence="5" type="ORF">GNP35_09915</name>
</gene>
<dbReference type="GO" id="GO:0003677">
    <property type="term" value="F:DNA binding"/>
    <property type="evidence" value="ECO:0007669"/>
    <property type="project" value="UniProtKB-KW"/>
</dbReference>
<dbReference type="InterPro" id="IPR036388">
    <property type="entry name" value="WH-like_DNA-bd_sf"/>
</dbReference>
<evidence type="ECO:0000259" key="4">
    <source>
        <dbReference type="PROSITE" id="PS50043"/>
    </source>
</evidence>
<feature type="domain" description="HTH luxR-type" evidence="4">
    <location>
        <begin position="3"/>
        <end position="68"/>
    </location>
</feature>
<dbReference type="CDD" id="cd06170">
    <property type="entry name" value="LuxR_C_like"/>
    <property type="match status" value="1"/>
</dbReference>